<evidence type="ECO:0000256" key="6">
    <source>
        <dbReference type="ARBA" id="ARBA00022679"/>
    </source>
</evidence>
<keyword evidence="5" id="KW-0597">Phosphoprotein</keyword>
<gene>
    <name evidence="15" type="ORF">ACFFIX_05860</name>
</gene>
<dbReference type="InterPro" id="IPR005467">
    <property type="entry name" value="His_kinase_dom"/>
</dbReference>
<evidence type="ECO:0000256" key="12">
    <source>
        <dbReference type="ARBA" id="ARBA00023012"/>
    </source>
</evidence>
<protein>
    <recommendedName>
        <fullName evidence="3">histidine kinase</fullName>
        <ecNumber evidence="3">2.7.13.3</ecNumber>
    </recommendedName>
</protein>
<dbReference type="SUPFAM" id="SSF55890">
    <property type="entry name" value="Sporulation response regulatory protein Spo0B"/>
    <property type="match status" value="1"/>
</dbReference>
<dbReference type="Pfam" id="PF14689">
    <property type="entry name" value="SPOB_a"/>
    <property type="match status" value="1"/>
</dbReference>
<proteinExistence type="predicted"/>
<evidence type="ECO:0000256" key="2">
    <source>
        <dbReference type="ARBA" id="ARBA00004651"/>
    </source>
</evidence>
<dbReference type="PANTHER" id="PTHR40448:SF1">
    <property type="entry name" value="TWO-COMPONENT SENSOR HISTIDINE KINASE"/>
    <property type="match status" value="1"/>
</dbReference>
<keyword evidence="6 15" id="KW-0808">Transferase</keyword>
<dbReference type="Pfam" id="PF02518">
    <property type="entry name" value="HATPase_c"/>
    <property type="match status" value="1"/>
</dbReference>
<evidence type="ECO:0000256" key="11">
    <source>
        <dbReference type="ARBA" id="ARBA00022989"/>
    </source>
</evidence>
<evidence type="ECO:0000313" key="15">
    <source>
        <dbReference type="EMBL" id="MFC0270972.1"/>
    </source>
</evidence>
<dbReference type="Proteomes" id="UP001589854">
    <property type="component" value="Unassembled WGS sequence"/>
</dbReference>
<evidence type="ECO:0000256" key="3">
    <source>
        <dbReference type="ARBA" id="ARBA00012438"/>
    </source>
</evidence>
<evidence type="ECO:0000256" key="5">
    <source>
        <dbReference type="ARBA" id="ARBA00022553"/>
    </source>
</evidence>
<dbReference type="PANTHER" id="PTHR40448">
    <property type="entry name" value="TWO-COMPONENT SENSOR HISTIDINE KINASE"/>
    <property type="match status" value="1"/>
</dbReference>
<evidence type="ECO:0000259" key="14">
    <source>
        <dbReference type="PROSITE" id="PS50109"/>
    </source>
</evidence>
<dbReference type="InterPro" id="IPR003594">
    <property type="entry name" value="HATPase_dom"/>
</dbReference>
<evidence type="ECO:0000256" key="7">
    <source>
        <dbReference type="ARBA" id="ARBA00022692"/>
    </source>
</evidence>
<dbReference type="SUPFAM" id="SSF103190">
    <property type="entry name" value="Sensory domain-like"/>
    <property type="match status" value="1"/>
</dbReference>
<comment type="catalytic activity">
    <reaction evidence="1">
        <text>ATP + protein L-histidine = ADP + protein N-phospho-L-histidine.</text>
        <dbReference type="EC" id="2.7.13.3"/>
    </reaction>
</comment>
<name>A0ABV6GDE2_9BACI</name>
<dbReference type="EC" id="2.7.13.3" evidence="3"/>
<dbReference type="Gene3D" id="3.30.565.10">
    <property type="entry name" value="Histidine kinase-like ATPase, C-terminal domain"/>
    <property type="match status" value="1"/>
</dbReference>
<feature type="transmembrane region" description="Helical" evidence="13">
    <location>
        <begin position="198"/>
        <end position="218"/>
    </location>
</feature>
<comment type="caution">
    <text evidence="15">The sequence shown here is derived from an EMBL/GenBank/DDBJ whole genome shotgun (WGS) entry which is preliminary data.</text>
</comment>
<dbReference type="InterPro" id="IPR029151">
    <property type="entry name" value="Sensor-like_sf"/>
</dbReference>
<keyword evidence="11 13" id="KW-1133">Transmembrane helix</keyword>
<keyword evidence="7 13" id="KW-0812">Transmembrane</keyword>
<evidence type="ECO:0000313" key="16">
    <source>
        <dbReference type="Proteomes" id="UP001589854"/>
    </source>
</evidence>
<dbReference type="Gene3D" id="1.10.287.130">
    <property type="match status" value="1"/>
</dbReference>
<dbReference type="RefSeq" id="WP_378931534.1">
    <property type="nucleotide sequence ID" value="NZ_JBHLVO010000003.1"/>
</dbReference>
<dbReference type="PROSITE" id="PS50109">
    <property type="entry name" value="HIS_KIN"/>
    <property type="match status" value="1"/>
</dbReference>
<comment type="subcellular location">
    <subcellularLocation>
        <location evidence="2">Cell membrane</location>
        <topology evidence="2">Multi-pass membrane protein</topology>
    </subcellularLocation>
</comment>
<keyword evidence="16" id="KW-1185">Reference proteome</keyword>
<dbReference type="PRINTS" id="PR00344">
    <property type="entry name" value="BCTRLSENSOR"/>
</dbReference>
<feature type="domain" description="Histidine kinase" evidence="14">
    <location>
        <begin position="334"/>
        <end position="442"/>
    </location>
</feature>
<dbReference type="SUPFAM" id="SSF55874">
    <property type="entry name" value="ATPase domain of HSP90 chaperone/DNA topoisomerase II/histidine kinase"/>
    <property type="match status" value="1"/>
</dbReference>
<keyword evidence="10" id="KW-0067">ATP-binding</keyword>
<evidence type="ECO:0000256" key="9">
    <source>
        <dbReference type="ARBA" id="ARBA00022777"/>
    </source>
</evidence>
<dbReference type="InterPro" id="IPR016120">
    <property type="entry name" value="Sig_transdc_His_kin_SpoOB"/>
</dbReference>
<evidence type="ECO:0000256" key="10">
    <source>
        <dbReference type="ARBA" id="ARBA00022840"/>
    </source>
</evidence>
<organism evidence="15 16">
    <name type="scientific">Metabacillus herbersteinensis</name>
    <dbReference type="NCBI Taxonomy" id="283816"/>
    <lineage>
        <taxon>Bacteria</taxon>
        <taxon>Bacillati</taxon>
        <taxon>Bacillota</taxon>
        <taxon>Bacilli</taxon>
        <taxon>Bacillales</taxon>
        <taxon>Bacillaceae</taxon>
        <taxon>Metabacillus</taxon>
    </lineage>
</organism>
<dbReference type="InterPro" id="IPR039506">
    <property type="entry name" value="SPOB_a"/>
</dbReference>
<keyword evidence="9 15" id="KW-0418">Kinase</keyword>
<dbReference type="EMBL" id="JBHLVO010000003">
    <property type="protein sequence ID" value="MFC0270972.1"/>
    <property type="molecule type" value="Genomic_DNA"/>
</dbReference>
<evidence type="ECO:0000256" key="8">
    <source>
        <dbReference type="ARBA" id="ARBA00022741"/>
    </source>
</evidence>
<dbReference type="GO" id="GO:0004673">
    <property type="term" value="F:protein histidine kinase activity"/>
    <property type="evidence" value="ECO:0007669"/>
    <property type="project" value="UniProtKB-EC"/>
</dbReference>
<evidence type="ECO:0000256" key="1">
    <source>
        <dbReference type="ARBA" id="ARBA00000085"/>
    </source>
</evidence>
<evidence type="ECO:0000256" key="13">
    <source>
        <dbReference type="SAM" id="Phobius"/>
    </source>
</evidence>
<dbReference type="InterPro" id="IPR004358">
    <property type="entry name" value="Sig_transdc_His_kin-like_C"/>
</dbReference>
<dbReference type="SMART" id="SM00387">
    <property type="entry name" value="HATPase_c"/>
    <property type="match status" value="1"/>
</dbReference>
<evidence type="ECO:0000256" key="4">
    <source>
        <dbReference type="ARBA" id="ARBA00022475"/>
    </source>
</evidence>
<dbReference type="InterPro" id="IPR036890">
    <property type="entry name" value="HATPase_C_sf"/>
</dbReference>
<reference evidence="15 16" key="1">
    <citation type="submission" date="2024-09" db="EMBL/GenBank/DDBJ databases">
        <authorList>
            <person name="Sun Q."/>
            <person name="Mori K."/>
        </authorList>
    </citation>
    <scope>NUCLEOTIDE SEQUENCE [LARGE SCALE GENOMIC DNA]</scope>
    <source>
        <strain evidence="15 16">CCM 7228</strain>
    </source>
</reference>
<accession>A0ABV6GDE2</accession>
<sequence>MADISRLKQKKFTVIISVTVLLITFLTLLNLYANFHNMKKTVEIAVATQGMENAKSIVKTFDKLTYEEFLKNPVASEEFYKLRRDLNQAREHTGALHVYTVKADEQNIPRVMVAGFPENHLETHIGKVSTIPEEYINKLVNGKLFYTGIIPDDTYGSYVTAGVPIYSESNKEYLGALAVDISAETVNQITKEVVKSSIPMFIFNGLFVLISFAAFLLVQRWVRVEIKSQVGDTEETYQGEFTSMLHTLKSIRHDFINHIQVIQGLLKIGLQDRAYEYVTSLTKEVEATELPVKVKNPAMLILLQSKWVRAQNDNVDMHLLVDDDSFSRIKSTDLIKLLSNLIDNAFDATLMLPETERFINYEAISTASTYQFKIENIGRKIPDDIVTRIFQSGFSTKETQLGSPRGEGLSIVKQVVEKYGGAINVQSEDKSTTFFVTIPVKREK</sequence>
<keyword evidence="4" id="KW-1003">Cell membrane</keyword>
<keyword evidence="12" id="KW-0902">Two-component regulatory system</keyword>
<keyword evidence="13" id="KW-0472">Membrane</keyword>
<feature type="transmembrane region" description="Helical" evidence="13">
    <location>
        <begin position="12"/>
        <end position="33"/>
    </location>
</feature>
<keyword evidence="8" id="KW-0547">Nucleotide-binding</keyword>